<protein>
    <submittedName>
        <fullName evidence="2">Transcription negative regulator ChrR</fullName>
    </submittedName>
</protein>
<gene>
    <name evidence="2" type="ORF">C1H69_12230</name>
</gene>
<dbReference type="Proteomes" id="UP000235803">
    <property type="component" value="Unassembled WGS sequence"/>
</dbReference>
<proteinExistence type="predicted"/>
<organism evidence="2 3">
    <name type="scientific">Billgrantia endophytica</name>
    <dbReference type="NCBI Taxonomy" id="2033802"/>
    <lineage>
        <taxon>Bacteria</taxon>
        <taxon>Pseudomonadati</taxon>
        <taxon>Pseudomonadota</taxon>
        <taxon>Gammaproteobacteria</taxon>
        <taxon>Oceanospirillales</taxon>
        <taxon>Halomonadaceae</taxon>
        <taxon>Billgrantia</taxon>
    </lineage>
</organism>
<dbReference type="Gene3D" id="2.60.120.10">
    <property type="entry name" value="Jelly Rolls"/>
    <property type="match status" value="1"/>
</dbReference>
<keyword evidence="3" id="KW-1185">Reference proteome</keyword>
<dbReference type="OrthoDB" id="9801227at2"/>
<evidence type="ECO:0000313" key="2">
    <source>
        <dbReference type="EMBL" id="PMR74624.1"/>
    </source>
</evidence>
<dbReference type="InterPro" id="IPR025979">
    <property type="entry name" value="ChrR-like_cupin_dom"/>
</dbReference>
<dbReference type="InterPro" id="IPR011051">
    <property type="entry name" value="RmlC_Cupin_sf"/>
</dbReference>
<dbReference type="SUPFAM" id="SSF51182">
    <property type="entry name" value="RmlC-like cupins"/>
    <property type="match status" value="1"/>
</dbReference>
<feature type="domain" description="ChrR-like cupin" evidence="1">
    <location>
        <begin position="12"/>
        <end position="107"/>
    </location>
</feature>
<reference evidence="2 3" key="1">
    <citation type="submission" date="2018-01" db="EMBL/GenBank/DDBJ databases">
        <title>Halomonas endophytica sp. nov., isolated from storage liquid in the stems of Populus euphratica.</title>
        <authorList>
            <person name="Chen C."/>
        </authorList>
    </citation>
    <scope>NUCLEOTIDE SEQUENCE [LARGE SCALE GENOMIC DNA]</scope>
    <source>
        <strain evidence="2 3">MC28</strain>
    </source>
</reference>
<dbReference type="RefSeq" id="WP_102653689.1">
    <property type="nucleotide sequence ID" value="NZ_PNRF01000027.1"/>
</dbReference>
<dbReference type="Pfam" id="PF12973">
    <property type="entry name" value="Cupin_7"/>
    <property type="match status" value="1"/>
</dbReference>
<name>A0A2N7U2G2_9GAMM</name>
<dbReference type="InterPro" id="IPR014710">
    <property type="entry name" value="RmlC-like_jellyroll"/>
</dbReference>
<evidence type="ECO:0000313" key="3">
    <source>
        <dbReference type="Proteomes" id="UP000235803"/>
    </source>
</evidence>
<accession>A0A2N7U2G2</accession>
<dbReference type="AlphaFoldDB" id="A0A2N7U2G2"/>
<comment type="caution">
    <text evidence="2">The sequence shown here is derived from an EMBL/GenBank/DDBJ whole genome shotgun (WGS) entry which is preliminary data.</text>
</comment>
<dbReference type="EMBL" id="PNRF01000027">
    <property type="protein sequence ID" value="PMR74624.1"/>
    <property type="molecule type" value="Genomic_DNA"/>
</dbReference>
<evidence type="ECO:0000259" key="1">
    <source>
        <dbReference type="Pfam" id="PF12973"/>
    </source>
</evidence>
<sequence>MIKLNLHDAENAELAWEDFTENGRKHVKHLPLFDATDNCVPGSRCSLLKYLPGAVTLPHVHTGYELIFVLSGVLYDDFGEYLKGDLIVYHPESKHGLRSPDGCVFLVIWEKPVTLAVEVKR</sequence>